<proteinExistence type="inferred from homology"/>
<dbReference type="AlphaFoldDB" id="A0A7M7M3K2"/>
<name>A0A7M7M3K2_VARDE</name>
<dbReference type="GO" id="GO:0005737">
    <property type="term" value="C:cytoplasm"/>
    <property type="evidence" value="ECO:0007669"/>
    <property type="project" value="UniProtKB-SubCell"/>
</dbReference>
<dbReference type="GO" id="GO:0005615">
    <property type="term" value="C:extracellular space"/>
    <property type="evidence" value="ECO:0007669"/>
    <property type="project" value="TreeGrafter"/>
</dbReference>
<comment type="similarity">
    <text evidence="2">Belongs to the MIF family.</text>
</comment>
<keyword evidence="4" id="KW-0963">Cytoplasm</keyword>
<dbReference type="GO" id="GO:0050178">
    <property type="term" value="F:phenylpyruvate tautomerase activity"/>
    <property type="evidence" value="ECO:0007669"/>
    <property type="project" value="TreeGrafter"/>
</dbReference>
<evidence type="ECO:0000256" key="8">
    <source>
        <dbReference type="ARBA" id="ARBA00037460"/>
    </source>
</evidence>
<accession>A0A7M7M3K2</accession>
<evidence type="ECO:0000313" key="11">
    <source>
        <dbReference type="Proteomes" id="UP000594260"/>
    </source>
</evidence>
<evidence type="ECO:0000256" key="4">
    <source>
        <dbReference type="ARBA" id="ARBA00022490"/>
    </source>
</evidence>
<evidence type="ECO:0000256" key="3">
    <source>
        <dbReference type="ARBA" id="ARBA00011233"/>
    </source>
</evidence>
<dbReference type="GO" id="GO:0042438">
    <property type="term" value="P:melanin biosynthetic process"/>
    <property type="evidence" value="ECO:0007669"/>
    <property type="project" value="UniProtKB-KW"/>
</dbReference>
<evidence type="ECO:0000256" key="2">
    <source>
        <dbReference type="ARBA" id="ARBA00005851"/>
    </source>
</evidence>
<keyword evidence="11" id="KW-1185">Reference proteome</keyword>
<evidence type="ECO:0000256" key="7">
    <source>
        <dbReference type="ARBA" id="ARBA00023239"/>
    </source>
</evidence>
<protein>
    <recommendedName>
        <fullName evidence="9">D-dopachrome decarboxylase</fullName>
        <ecNumber evidence="9">4.1.1.84</ecNumber>
    </recommendedName>
</protein>
<comment type="function">
    <text evidence="8">Tautomerization of D-dopachrome with decarboxylation to give 5,6-dihydroxyindole (DHI).</text>
</comment>
<dbReference type="GeneID" id="111243803"/>
<comment type="subunit">
    <text evidence="3">Homotrimer.</text>
</comment>
<dbReference type="Pfam" id="PF01187">
    <property type="entry name" value="MIF"/>
    <property type="match status" value="1"/>
</dbReference>
<dbReference type="InterPro" id="IPR001398">
    <property type="entry name" value="Macrophage_inhib_fac"/>
</dbReference>
<evidence type="ECO:0000256" key="9">
    <source>
        <dbReference type="ARBA" id="ARBA00038884"/>
    </source>
</evidence>
<keyword evidence="6" id="KW-0470">Melanin biosynthesis</keyword>
<dbReference type="OMA" id="ERMAKCI"/>
<dbReference type="OrthoDB" id="6080988at2759"/>
<comment type="subcellular location">
    <subcellularLocation>
        <location evidence="1">Cytoplasm</location>
    </subcellularLocation>
</comment>
<evidence type="ECO:0000256" key="1">
    <source>
        <dbReference type="ARBA" id="ARBA00004496"/>
    </source>
</evidence>
<dbReference type="SUPFAM" id="SSF55331">
    <property type="entry name" value="Tautomerase/MIF"/>
    <property type="match status" value="1"/>
</dbReference>
<dbReference type="Proteomes" id="UP000594260">
    <property type="component" value="Unplaced"/>
</dbReference>
<dbReference type="RefSeq" id="XP_022645657.1">
    <property type="nucleotide sequence ID" value="XM_022789922.1"/>
</dbReference>
<dbReference type="EnsemblMetazoa" id="XM_022789922">
    <property type="protein sequence ID" value="XP_022645657"/>
    <property type="gene ID" value="LOC111243803"/>
</dbReference>
<dbReference type="Gene3D" id="3.30.429.10">
    <property type="entry name" value="Macrophage Migration Inhibitory Factor"/>
    <property type="match status" value="1"/>
</dbReference>
<organism evidence="10 11">
    <name type="scientific">Varroa destructor</name>
    <name type="common">Honeybee mite</name>
    <dbReference type="NCBI Taxonomy" id="109461"/>
    <lineage>
        <taxon>Eukaryota</taxon>
        <taxon>Metazoa</taxon>
        <taxon>Ecdysozoa</taxon>
        <taxon>Arthropoda</taxon>
        <taxon>Chelicerata</taxon>
        <taxon>Arachnida</taxon>
        <taxon>Acari</taxon>
        <taxon>Parasitiformes</taxon>
        <taxon>Mesostigmata</taxon>
        <taxon>Gamasina</taxon>
        <taxon>Dermanyssoidea</taxon>
        <taxon>Varroidae</taxon>
        <taxon>Varroa</taxon>
    </lineage>
</organism>
<evidence type="ECO:0000256" key="5">
    <source>
        <dbReference type="ARBA" id="ARBA00022990"/>
    </source>
</evidence>
<dbReference type="KEGG" id="vde:111243803"/>
<evidence type="ECO:0000313" key="10">
    <source>
        <dbReference type="EnsemblMetazoa" id="XP_022645657"/>
    </source>
</evidence>
<reference evidence="10" key="1">
    <citation type="submission" date="2021-01" db="UniProtKB">
        <authorList>
            <consortium name="EnsemblMetazoa"/>
        </authorList>
    </citation>
    <scope>IDENTIFICATION</scope>
</reference>
<keyword evidence="5" id="KW-0007">Acetylation</keyword>
<dbReference type="GO" id="GO:0033981">
    <property type="term" value="F:D-dopachrome decarboxylase activity"/>
    <property type="evidence" value="ECO:0007669"/>
    <property type="project" value="UniProtKB-EC"/>
</dbReference>
<dbReference type="InParanoid" id="A0A7M7M3K2"/>
<dbReference type="EC" id="4.1.1.84" evidence="9"/>
<sequence>MPLCVLRTNLRHSAFGEDFHRLFSKCVADALNKPHEKVTVVLENEANMSRGGSKESTVWLTIESVGVFSAEKNKQISQTLRAHLRNLILVPENRVVITLRDLPKDELV</sequence>
<dbReference type="PANTHER" id="PTHR11954:SF22">
    <property type="entry name" value="D-DOPACHROME DECARBOXYLASE"/>
    <property type="match status" value="1"/>
</dbReference>
<dbReference type="InterPro" id="IPR014347">
    <property type="entry name" value="Tautomerase/MIF_sf"/>
</dbReference>
<evidence type="ECO:0000256" key="6">
    <source>
        <dbReference type="ARBA" id="ARBA00023101"/>
    </source>
</evidence>
<dbReference type="PANTHER" id="PTHR11954">
    <property type="entry name" value="D-DOPACHROME DECARBOXYLASE"/>
    <property type="match status" value="1"/>
</dbReference>
<keyword evidence="7" id="KW-0456">Lyase</keyword>